<name>A0A1X2HL25_SYNRA</name>
<dbReference type="EMBL" id="MCGN01000002">
    <property type="protein sequence ID" value="ORY99983.1"/>
    <property type="molecule type" value="Genomic_DNA"/>
</dbReference>
<dbReference type="Proteomes" id="UP000242180">
    <property type="component" value="Unassembled WGS sequence"/>
</dbReference>
<dbReference type="OMA" id="FKQVCSM"/>
<dbReference type="InParanoid" id="A0A1X2HL25"/>
<gene>
    <name evidence="1" type="ORF">BCR43DRAFT_484667</name>
</gene>
<dbReference type="PANTHER" id="PTHR28532">
    <property type="entry name" value="GEO13458P1"/>
    <property type="match status" value="1"/>
</dbReference>
<comment type="caution">
    <text evidence="1">The sequence shown here is derived from an EMBL/GenBank/DDBJ whole genome shotgun (WGS) entry which is preliminary data.</text>
</comment>
<dbReference type="AlphaFoldDB" id="A0A1X2HL25"/>
<dbReference type="STRING" id="13706.A0A1X2HL25"/>
<organism evidence="1 2">
    <name type="scientific">Syncephalastrum racemosum</name>
    <name type="common">Filamentous fungus</name>
    <dbReference type="NCBI Taxonomy" id="13706"/>
    <lineage>
        <taxon>Eukaryota</taxon>
        <taxon>Fungi</taxon>
        <taxon>Fungi incertae sedis</taxon>
        <taxon>Mucoromycota</taxon>
        <taxon>Mucoromycotina</taxon>
        <taxon>Mucoromycetes</taxon>
        <taxon>Mucorales</taxon>
        <taxon>Syncephalastraceae</taxon>
        <taxon>Syncephalastrum</taxon>
    </lineage>
</organism>
<keyword evidence="2" id="KW-1185">Reference proteome</keyword>
<reference evidence="1 2" key="1">
    <citation type="submission" date="2016-07" db="EMBL/GenBank/DDBJ databases">
        <title>Pervasive Adenine N6-methylation of Active Genes in Fungi.</title>
        <authorList>
            <consortium name="DOE Joint Genome Institute"/>
            <person name="Mondo S.J."/>
            <person name="Dannebaum R.O."/>
            <person name="Kuo R.C."/>
            <person name="Labutti K."/>
            <person name="Haridas S."/>
            <person name="Kuo A."/>
            <person name="Salamov A."/>
            <person name="Ahrendt S.R."/>
            <person name="Lipzen A."/>
            <person name="Sullivan W."/>
            <person name="Andreopoulos W.B."/>
            <person name="Clum A."/>
            <person name="Lindquist E."/>
            <person name="Daum C."/>
            <person name="Ramamoorthy G.K."/>
            <person name="Gryganskyi A."/>
            <person name="Culley D."/>
            <person name="Magnuson J.K."/>
            <person name="James T.Y."/>
            <person name="O'Malley M.A."/>
            <person name="Stajich J.E."/>
            <person name="Spatafora J.W."/>
            <person name="Visel A."/>
            <person name="Grigoriev I.V."/>
        </authorList>
    </citation>
    <scope>NUCLEOTIDE SEQUENCE [LARGE SCALE GENOMIC DNA]</scope>
    <source>
        <strain evidence="1 2">NRRL 2496</strain>
    </source>
</reference>
<sequence>MTSKDKVDLESLCYLENMFQEYGREDGFRDGEQSGELEGRIFGCEKSFELGREIGFYAGCAEAWQKLAEQHPDKISSRTIKNLEGLQKLVDAFPSDNCPKTDMFAAKDKMKAKMKVIESGLGVRQKFDMAEKPKMTY</sequence>
<dbReference type="InterPro" id="IPR052436">
    <property type="entry name" value="LTO1_adapter"/>
</dbReference>
<evidence type="ECO:0000313" key="1">
    <source>
        <dbReference type="EMBL" id="ORY99983.1"/>
    </source>
</evidence>
<dbReference type="OrthoDB" id="48036at2759"/>
<proteinExistence type="predicted"/>
<accession>A0A1X2HL25</accession>
<dbReference type="PANTHER" id="PTHR28532:SF1">
    <property type="entry name" value="ORAL CANCER OVEREXPRESSED 1"/>
    <property type="match status" value="1"/>
</dbReference>
<evidence type="ECO:0000313" key="2">
    <source>
        <dbReference type="Proteomes" id="UP000242180"/>
    </source>
</evidence>
<protein>
    <submittedName>
        <fullName evidence="1">Uncharacterized protein</fullName>
    </submittedName>
</protein>